<protein>
    <submittedName>
        <fullName evidence="3">DNA-binding response regulator, NarL/FixJ family, contains REC and HTH domains</fullName>
    </submittedName>
</protein>
<keyword evidence="1 3" id="KW-0238">DNA-binding</keyword>
<dbReference type="Pfam" id="PF00196">
    <property type="entry name" value="GerE"/>
    <property type="match status" value="1"/>
</dbReference>
<organism evidence="3 4">
    <name type="scientific">Kosakonia oryzendophytica</name>
    <dbReference type="NCBI Taxonomy" id="1005665"/>
    <lineage>
        <taxon>Bacteria</taxon>
        <taxon>Pseudomonadati</taxon>
        <taxon>Pseudomonadota</taxon>
        <taxon>Gammaproteobacteria</taxon>
        <taxon>Enterobacterales</taxon>
        <taxon>Enterobacteriaceae</taxon>
        <taxon>Kosakonia</taxon>
    </lineage>
</organism>
<gene>
    <name evidence="3" type="ORF">GA0061071_102377</name>
</gene>
<dbReference type="PROSITE" id="PS50043">
    <property type="entry name" value="HTH_LUXR_2"/>
    <property type="match status" value="1"/>
</dbReference>
<accession>A0A1C4A2S1</accession>
<evidence type="ECO:0000259" key="2">
    <source>
        <dbReference type="PROSITE" id="PS50043"/>
    </source>
</evidence>
<dbReference type="Proteomes" id="UP000198975">
    <property type="component" value="Unassembled WGS sequence"/>
</dbReference>
<evidence type="ECO:0000256" key="1">
    <source>
        <dbReference type="ARBA" id="ARBA00023125"/>
    </source>
</evidence>
<dbReference type="InterPro" id="IPR036388">
    <property type="entry name" value="WH-like_DNA-bd_sf"/>
</dbReference>
<dbReference type="OrthoDB" id="6565473at2"/>
<dbReference type="InterPro" id="IPR016032">
    <property type="entry name" value="Sig_transdc_resp-reg_C-effctor"/>
</dbReference>
<proteinExistence type="predicted"/>
<dbReference type="RefSeq" id="WP_088237347.1">
    <property type="nucleotide sequence ID" value="NZ_FMAY01000002.1"/>
</dbReference>
<evidence type="ECO:0000313" key="4">
    <source>
        <dbReference type="Proteomes" id="UP000198975"/>
    </source>
</evidence>
<dbReference type="SUPFAM" id="SSF46894">
    <property type="entry name" value="C-terminal effector domain of the bipartite response regulators"/>
    <property type="match status" value="1"/>
</dbReference>
<dbReference type="SMART" id="SM00421">
    <property type="entry name" value="HTH_LUXR"/>
    <property type="match status" value="1"/>
</dbReference>
<name>A0A1C4A2S1_9ENTR</name>
<dbReference type="GO" id="GO:0006355">
    <property type="term" value="P:regulation of DNA-templated transcription"/>
    <property type="evidence" value="ECO:0007669"/>
    <property type="project" value="InterPro"/>
</dbReference>
<dbReference type="AlphaFoldDB" id="A0A1C4A2S1"/>
<reference evidence="4" key="1">
    <citation type="submission" date="2016-08" db="EMBL/GenBank/DDBJ databases">
        <authorList>
            <person name="Varghese N."/>
            <person name="Submissions Spin"/>
        </authorList>
    </citation>
    <scope>NUCLEOTIDE SEQUENCE [LARGE SCALE GENOMIC DNA]</scope>
    <source>
        <strain evidence="4">REICA_082</strain>
    </source>
</reference>
<dbReference type="CDD" id="cd06170">
    <property type="entry name" value="LuxR_C_like"/>
    <property type="match status" value="1"/>
</dbReference>
<dbReference type="EMBL" id="FMAY01000002">
    <property type="protein sequence ID" value="SCB88994.1"/>
    <property type="molecule type" value="Genomic_DNA"/>
</dbReference>
<dbReference type="InterPro" id="IPR000792">
    <property type="entry name" value="Tscrpt_reg_LuxR_C"/>
</dbReference>
<dbReference type="GO" id="GO:0003677">
    <property type="term" value="F:DNA binding"/>
    <property type="evidence" value="ECO:0007669"/>
    <property type="project" value="UniProtKB-KW"/>
</dbReference>
<feature type="domain" description="HTH luxR-type" evidence="2">
    <location>
        <begin position="147"/>
        <end position="212"/>
    </location>
</feature>
<keyword evidence="4" id="KW-1185">Reference proteome</keyword>
<evidence type="ECO:0000313" key="3">
    <source>
        <dbReference type="EMBL" id="SCB88994.1"/>
    </source>
</evidence>
<dbReference type="Gene3D" id="1.10.10.10">
    <property type="entry name" value="Winged helix-like DNA-binding domain superfamily/Winged helix DNA-binding domain"/>
    <property type="match status" value="1"/>
</dbReference>
<sequence>MLSLNSKHGVIISRMPVFSAGIEGIVARHFTEYELACYSSIEEIALQKLQCASMVIVDLTGEQRYARRNCQQYYSLLSQCDNAHWIFFVSGSLYPVAKQLLLRSHTTLLSDEASIADIVTTIHASYEKNGKISQTLLMPAEEFMEENSSMGDALTFSERKVLRLLGKGWGINQIATLLKKSNKTISAQKNSAMRRLLLRSNADLYTWINSTRGMKELNLGTAYGERKEWERIARKET</sequence>